<dbReference type="EMBL" id="CP098611">
    <property type="protein sequence ID" value="USR91734.1"/>
    <property type="molecule type" value="Genomic_DNA"/>
</dbReference>
<dbReference type="InterPro" id="IPR029063">
    <property type="entry name" value="SAM-dependent_MTases_sf"/>
</dbReference>
<evidence type="ECO:0000313" key="1">
    <source>
        <dbReference type="EMBL" id="USR91734.1"/>
    </source>
</evidence>
<organism evidence="1 2">
    <name type="scientific">Phormidium yuhuli AB48</name>
    <dbReference type="NCBI Taxonomy" id="2940671"/>
    <lineage>
        <taxon>Bacteria</taxon>
        <taxon>Bacillati</taxon>
        <taxon>Cyanobacteriota</taxon>
        <taxon>Cyanophyceae</taxon>
        <taxon>Oscillatoriophycideae</taxon>
        <taxon>Oscillatoriales</taxon>
        <taxon>Oscillatoriaceae</taxon>
        <taxon>Phormidium</taxon>
        <taxon>Phormidium yuhuli</taxon>
    </lineage>
</organism>
<keyword evidence="2" id="KW-1185">Reference proteome</keyword>
<reference evidence="1" key="1">
    <citation type="submission" date="2022-06" db="EMBL/GenBank/DDBJ databases">
        <title>Genome sequence of Phormidium yuhuli AB48 isolated from an industrial photobioreactor environment.</title>
        <authorList>
            <person name="Qiu Y."/>
            <person name="Noonan A.J.C."/>
            <person name="Dofher K."/>
            <person name="Koch M."/>
            <person name="Kieft B."/>
            <person name="Lin X."/>
            <person name="Ziels R.M."/>
            <person name="Hallam S.J."/>
        </authorList>
    </citation>
    <scope>NUCLEOTIDE SEQUENCE</scope>
    <source>
        <strain evidence="1">AB48</strain>
    </source>
</reference>
<dbReference type="SUPFAM" id="SSF53335">
    <property type="entry name" value="S-adenosyl-L-methionine-dependent methyltransferases"/>
    <property type="match status" value="1"/>
</dbReference>
<name>A0ABY5AU17_9CYAN</name>
<dbReference type="Gene3D" id="3.40.50.150">
    <property type="entry name" value="Vaccinia Virus protein VP39"/>
    <property type="match status" value="1"/>
</dbReference>
<proteinExistence type="predicted"/>
<accession>A0ABY5AU17</accession>
<gene>
    <name evidence="1" type="ORF">NEA10_03115</name>
</gene>
<protein>
    <recommendedName>
        <fullName evidence="3">Methyltransferase type 11</fullName>
    </recommendedName>
</protein>
<sequence length="234" mass="27047">MSQSQEYNYFGDRISWLDKRRMQSSLAIRRQLYDGFIQKVGGVSGKIILDHGTTPDTDHIDSNCFIRWLLEDGATVYATSPEPISHLESHFSGLIVLSFPPKPDHLPAVDFVMSSAVIEHVGSQADQLQYLRDIFSLGRGVFLTTPNRYHWLDFHTKLPLLHWLPRPQHRRLLQALGLTFWAQEKNLRLLSRKDLARLVWNVILEQEVNYSVQWMYPKFLGAVSNLGVVAYRKD</sequence>
<dbReference type="Proteomes" id="UP001056708">
    <property type="component" value="Chromosome"/>
</dbReference>
<evidence type="ECO:0000313" key="2">
    <source>
        <dbReference type="Proteomes" id="UP001056708"/>
    </source>
</evidence>
<dbReference type="RefSeq" id="WP_252663764.1">
    <property type="nucleotide sequence ID" value="NZ_CP098611.1"/>
</dbReference>
<evidence type="ECO:0008006" key="3">
    <source>
        <dbReference type="Google" id="ProtNLM"/>
    </source>
</evidence>